<dbReference type="EMBL" id="DS546668">
    <property type="protein sequence ID" value="EDQ48254.1"/>
    <property type="molecule type" value="Genomic_DNA"/>
</dbReference>
<organism>
    <name type="scientific">Physcomitrium patens</name>
    <name type="common">Spreading-leaved earth moss</name>
    <name type="synonym">Physcomitrella patens</name>
    <dbReference type="NCBI Taxonomy" id="3218"/>
    <lineage>
        <taxon>Eukaryota</taxon>
        <taxon>Viridiplantae</taxon>
        <taxon>Streptophyta</taxon>
        <taxon>Embryophyta</taxon>
        <taxon>Bryophyta</taxon>
        <taxon>Bryophytina</taxon>
        <taxon>Bryopsida</taxon>
        <taxon>Funariidae</taxon>
        <taxon>Funariales</taxon>
        <taxon>Funariaceae</taxon>
        <taxon>Physcomitrium</taxon>
    </lineage>
</organism>
<gene>
    <name evidence="1" type="ORF">PHYPADRAFT_104071</name>
</gene>
<accession>A9U7U9</accession>
<name>A9U7U9_PHYPA</name>
<dbReference type="AlphaFoldDB" id="A9U7U9"/>
<evidence type="ECO:0000313" key="1">
    <source>
        <dbReference type="EMBL" id="EDQ48254.1"/>
    </source>
</evidence>
<dbReference type="HOGENOM" id="CLU_1437953_0_0_1"/>
<sequence>KSLPIRRDNVIEIGEKQELIHVGLYGGKSIFGGKETPLEASKIYCNKYDDCSYFKQGQCLMVRDMTSNYCKFGHVTTEKGYTSRAKKYHEFRSMHTSSEVYNRLKSAGRKMGVVNGHVYFPYPYVRLEVLEASVNVCESSLFSNDNAFIPLNLFTTELIERIANYVPYALMGGVIESYRKEIVPLFLSHLKEVMPEKYAEYIEKYPNRAEKINYVGRKAFLHTVAPSIVKYKSNRYPGFNEEWEWDGLYLNYIAGYVSKVNVTKDYDVVEMKLKPSSTSIIEISSNDQIGGNPLDKGMKTEIWSPERLAAHLKEIGADKPPAPKGSELQYEITAPRKGYFEQILETWWR</sequence>
<proteinExistence type="predicted"/>
<protein>
    <submittedName>
        <fullName evidence="1">Predicted protein</fullName>
    </submittedName>
</protein>
<reference evidence="1" key="1">
    <citation type="journal article" date="2008" name="Science">
        <title>The Physcomitrella genome reveals evolutionary insights into the conquest of land by plants.</title>
        <authorList>
            <person name="Rensing S."/>
            <person name="Lang D."/>
            <person name="Zimmer A."/>
            <person name="Terry A."/>
            <person name="Salamov A."/>
            <person name="Shapiro H."/>
            <person name="Nishiyama T."/>
            <person name="Perroud P.-F."/>
            <person name="Lindquist E."/>
            <person name="Kamisugi Y."/>
            <person name="Tanahashi T."/>
            <person name="Sakakibara K."/>
            <person name="Fujita T."/>
            <person name="Oishi K."/>
            <person name="Shin-I T."/>
            <person name="Kuroki Y."/>
            <person name="Toyoda A."/>
            <person name="Suzuki Y."/>
            <person name="Hashimoto A."/>
            <person name="Yamaguchi K."/>
            <person name="Sugano A."/>
            <person name="Kohara Y."/>
            <person name="Fujiyama A."/>
            <person name="Anterola A."/>
            <person name="Aoki S."/>
            <person name="Ashton N."/>
            <person name="Barbazuk W.B."/>
            <person name="Barker E."/>
            <person name="Bennetzen J."/>
            <person name="Bezanilla M."/>
            <person name="Blankenship R."/>
            <person name="Cho S.H."/>
            <person name="Dutcher S."/>
            <person name="Estelle M."/>
            <person name="Fawcett J.A."/>
            <person name="Gundlach H."/>
            <person name="Hanada K."/>
            <person name="Heyl A."/>
            <person name="Hicks K.A."/>
            <person name="Hugh J."/>
            <person name="Lohr M."/>
            <person name="Mayer K."/>
            <person name="Melkozernov A."/>
            <person name="Murata T."/>
            <person name="Nelson D."/>
            <person name="Pils B."/>
            <person name="Prigge M."/>
            <person name="Reiss B."/>
            <person name="Renner T."/>
            <person name="Rombauts S."/>
            <person name="Rushton P."/>
            <person name="Sanderfoot A."/>
            <person name="Schween G."/>
            <person name="Shiu S.-H."/>
            <person name="Stueber K."/>
            <person name="Theodoulou F.L."/>
            <person name="Tu H."/>
            <person name="Van de Peer Y."/>
            <person name="Verrier P.J."/>
            <person name="Waters E."/>
            <person name="Wood A."/>
            <person name="Yang L."/>
            <person name="Cove D."/>
            <person name="Cuming A."/>
            <person name="Hasebe M."/>
            <person name="Lucas S."/>
            <person name="Mishler D.B."/>
            <person name="Reski R."/>
            <person name="Grigoriev I."/>
            <person name="Quatrano R.S."/>
            <person name="Boore J.L."/>
        </authorList>
    </citation>
    <scope>NUCLEOTIDE SEQUENCE [LARGE SCALE GENOMIC DNA]</scope>
</reference>
<feature type="non-terminal residue" evidence="1">
    <location>
        <position position="349"/>
    </location>
</feature>
<feature type="non-terminal residue" evidence="1">
    <location>
        <position position="1"/>
    </location>
</feature>